<evidence type="ECO:0000313" key="2">
    <source>
        <dbReference type="Proteomes" id="UP000033622"/>
    </source>
</evidence>
<gene>
    <name evidence="1" type="ORF">APHWI1_0282</name>
</gene>
<reference evidence="1 2" key="1">
    <citation type="submission" date="2015-01" db="EMBL/GenBank/DDBJ databases">
        <title>Genome Sequencing of Rickettsiales.</title>
        <authorList>
            <person name="Daugherty S.C."/>
            <person name="Su Q."/>
            <person name="Abolude K."/>
            <person name="Beier-Sexton M."/>
            <person name="Carlyon J.A."/>
            <person name="Carter R."/>
            <person name="Day N.P."/>
            <person name="Dumler S.J."/>
            <person name="Dyachenko V."/>
            <person name="Godinez A."/>
            <person name="Kurtti T.J."/>
            <person name="Lichay M."/>
            <person name="Mullins K.E."/>
            <person name="Ott S."/>
            <person name="Pappas-Brown V."/>
            <person name="Paris D.H."/>
            <person name="Patel P."/>
            <person name="Richards A.L."/>
            <person name="Sadzewicz L."/>
            <person name="Sears K."/>
            <person name="Seidman D."/>
            <person name="Sengamalay N."/>
            <person name="Stenos J."/>
            <person name="Tallon L.J."/>
            <person name="Vincent G."/>
            <person name="Fraser C.M."/>
            <person name="Munderloh U."/>
            <person name="Dunning-Hotopp J.C."/>
        </authorList>
    </citation>
    <scope>NUCLEOTIDE SEQUENCE [LARGE SCALE GENOMIC DNA]</scope>
    <source>
        <strain evidence="1 2">ApWI1</strain>
    </source>
</reference>
<dbReference type="PATRIC" id="fig|1359155.3.peg.286"/>
<proteinExistence type="predicted"/>
<dbReference type="Proteomes" id="UP000033622">
    <property type="component" value="Unassembled WGS sequence"/>
</dbReference>
<protein>
    <submittedName>
        <fullName evidence="1">Uncharacterized protein</fullName>
    </submittedName>
</protein>
<dbReference type="EMBL" id="LAOF01000001">
    <property type="protein sequence ID" value="KJV84439.1"/>
    <property type="molecule type" value="Genomic_DNA"/>
</dbReference>
<comment type="caution">
    <text evidence="1">The sequence shown here is derived from an EMBL/GenBank/DDBJ whole genome shotgun (WGS) entry which is preliminary data.</text>
</comment>
<dbReference type="AlphaFoldDB" id="A0A0F3PZ10"/>
<evidence type="ECO:0000313" key="1">
    <source>
        <dbReference type="EMBL" id="KJV84439.1"/>
    </source>
</evidence>
<sequence length="42" mass="4606">MIRSGELSLELMREHLFPTANIGSSLAGSDKFRPHYGGNVCN</sequence>
<organism evidence="1 2">
    <name type="scientific">Anaplasma phagocytophilum str. ApWI1</name>
    <dbReference type="NCBI Taxonomy" id="1359155"/>
    <lineage>
        <taxon>Bacteria</taxon>
        <taxon>Pseudomonadati</taxon>
        <taxon>Pseudomonadota</taxon>
        <taxon>Alphaproteobacteria</taxon>
        <taxon>Rickettsiales</taxon>
        <taxon>Anaplasmataceae</taxon>
        <taxon>Anaplasma</taxon>
        <taxon>phagocytophilum group</taxon>
    </lineage>
</organism>
<accession>A0A0F3PZ10</accession>
<name>A0A0F3PZ10_ANAPH</name>